<protein>
    <submittedName>
        <fullName evidence="1">Uncharacterized protein</fullName>
    </submittedName>
</protein>
<evidence type="ECO:0000313" key="2">
    <source>
        <dbReference type="Proteomes" id="UP001223072"/>
    </source>
</evidence>
<dbReference type="EMBL" id="JAUSZS010000002">
    <property type="protein sequence ID" value="MDQ0930866.1"/>
    <property type="molecule type" value="Genomic_DNA"/>
</dbReference>
<proteinExistence type="predicted"/>
<keyword evidence="2" id="KW-1185">Reference proteome</keyword>
<name>A0ABU0RFU0_9ACTN</name>
<comment type="caution">
    <text evidence="1">The sequence shown here is derived from an EMBL/GenBank/DDBJ whole genome shotgun (WGS) entry which is preliminary data.</text>
</comment>
<sequence length="36" mass="4017">MSLELTGMFDSHALEARRLIEREIDSAVRTLEPAGT</sequence>
<reference evidence="1 2" key="1">
    <citation type="submission" date="2023-07" db="EMBL/GenBank/DDBJ databases">
        <title>Comparative genomics of wheat-associated soil bacteria to identify genetic determinants of phenazine resistance.</title>
        <authorList>
            <person name="Mouncey N."/>
        </authorList>
    </citation>
    <scope>NUCLEOTIDE SEQUENCE [LARGE SCALE GENOMIC DNA]</scope>
    <source>
        <strain evidence="1 2">W2I16</strain>
    </source>
</reference>
<gene>
    <name evidence="1" type="ORF">QFZ49_000773</name>
</gene>
<evidence type="ECO:0000313" key="1">
    <source>
        <dbReference type="EMBL" id="MDQ0930866.1"/>
    </source>
</evidence>
<organism evidence="1 2">
    <name type="scientific">Streptomyces turgidiscabies</name>
    <dbReference type="NCBI Taxonomy" id="85558"/>
    <lineage>
        <taxon>Bacteria</taxon>
        <taxon>Bacillati</taxon>
        <taxon>Actinomycetota</taxon>
        <taxon>Actinomycetes</taxon>
        <taxon>Kitasatosporales</taxon>
        <taxon>Streptomycetaceae</taxon>
        <taxon>Streptomyces</taxon>
    </lineage>
</organism>
<dbReference type="Proteomes" id="UP001223072">
    <property type="component" value="Unassembled WGS sequence"/>
</dbReference>
<accession>A0ABU0RFU0</accession>